<organism evidence="5 6">
    <name type="scientific">Heyndrickxia shackletonii</name>
    <dbReference type="NCBI Taxonomy" id="157838"/>
    <lineage>
        <taxon>Bacteria</taxon>
        <taxon>Bacillati</taxon>
        <taxon>Bacillota</taxon>
        <taxon>Bacilli</taxon>
        <taxon>Bacillales</taxon>
        <taxon>Bacillaceae</taxon>
        <taxon>Heyndrickxia</taxon>
    </lineage>
</organism>
<dbReference type="AlphaFoldDB" id="A0A0Q3WUX7"/>
<gene>
    <name evidence="5" type="ORF">AN964_01070</name>
</gene>
<dbReference type="Gene3D" id="1.10.10.10">
    <property type="entry name" value="Winged helix-like DNA-binding domain superfamily/Winged helix DNA-binding domain"/>
    <property type="match status" value="1"/>
</dbReference>
<name>A0A0Q3WUX7_9BACI</name>
<dbReference type="InterPro" id="IPR000835">
    <property type="entry name" value="HTH_MarR-typ"/>
</dbReference>
<dbReference type="PRINTS" id="PR00598">
    <property type="entry name" value="HTHMARR"/>
</dbReference>
<keyword evidence="6" id="KW-1185">Reference proteome</keyword>
<dbReference type="PANTHER" id="PTHR42756:SF1">
    <property type="entry name" value="TRANSCRIPTIONAL REPRESSOR OF EMRAB OPERON"/>
    <property type="match status" value="1"/>
</dbReference>
<dbReference type="PANTHER" id="PTHR42756">
    <property type="entry name" value="TRANSCRIPTIONAL REGULATOR, MARR"/>
    <property type="match status" value="1"/>
</dbReference>
<evidence type="ECO:0000259" key="4">
    <source>
        <dbReference type="PROSITE" id="PS50995"/>
    </source>
</evidence>
<dbReference type="InterPro" id="IPR036390">
    <property type="entry name" value="WH_DNA-bd_sf"/>
</dbReference>
<dbReference type="STRING" id="157838.AN964_01070"/>
<dbReference type="InterPro" id="IPR011991">
    <property type="entry name" value="ArsR-like_HTH"/>
</dbReference>
<dbReference type="PATRIC" id="fig|157838.3.peg.232"/>
<proteinExistence type="predicted"/>
<dbReference type="Pfam" id="PF12802">
    <property type="entry name" value="MarR_2"/>
    <property type="match status" value="1"/>
</dbReference>
<dbReference type="RefSeq" id="WP_055737950.1">
    <property type="nucleotide sequence ID" value="NZ_JAAIWL010000017.1"/>
</dbReference>
<accession>A0A0Q3WUX7</accession>
<dbReference type="CDD" id="cd00090">
    <property type="entry name" value="HTH_ARSR"/>
    <property type="match status" value="1"/>
</dbReference>
<protein>
    <submittedName>
        <fullName evidence="5">MarR family transcriptional regulator</fullName>
    </submittedName>
</protein>
<evidence type="ECO:0000256" key="2">
    <source>
        <dbReference type="ARBA" id="ARBA00023125"/>
    </source>
</evidence>
<comment type="caution">
    <text evidence="5">The sequence shown here is derived from an EMBL/GenBank/DDBJ whole genome shotgun (WGS) entry which is preliminary data.</text>
</comment>
<dbReference type="OrthoDB" id="158803at2"/>
<dbReference type="InterPro" id="IPR036388">
    <property type="entry name" value="WH-like_DNA-bd_sf"/>
</dbReference>
<keyword evidence="1" id="KW-0805">Transcription regulation</keyword>
<dbReference type="Proteomes" id="UP000051888">
    <property type="component" value="Unassembled WGS sequence"/>
</dbReference>
<feature type="domain" description="HTH marR-type" evidence="4">
    <location>
        <begin position="1"/>
        <end position="135"/>
    </location>
</feature>
<evidence type="ECO:0000256" key="3">
    <source>
        <dbReference type="ARBA" id="ARBA00023163"/>
    </source>
</evidence>
<keyword evidence="3" id="KW-0804">Transcription</keyword>
<reference evidence="5 6" key="1">
    <citation type="submission" date="2015-09" db="EMBL/GenBank/DDBJ databases">
        <title>Genome sequencing project for genomic taxonomy and phylogenomics of Bacillus-like bacteria.</title>
        <authorList>
            <person name="Liu B."/>
            <person name="Wang J."/>
            <person name="Zhu Y."/>
            <person name="Liu G."/>
            <person name="Chen Q."/>
            <person name="Chen Z."/>
            <person name="Lan J."/>
            <person name="Che J."/>
            <person name="Ge C."/>
            <person name="Shi H."/>
            <person name="Pan Z."/>
            <person name="Liu X."/>
        </authorList>
    </citation>
    <scope>NUCLEOTIDE SEQUENCE [LARGE SCALE GENOMIC DNA]</scope>
    <source>
        <strain evidence="5 6">LMG 18435</strain>
    </source>
</reference>
<sequence>MQEKLSLMIWFRLSRIYNKSIRESNQYLKKWNLSIAQFDVLAQIGSHKRLSQQELADKLLVTKGNITQLLSKLEDLDLIKREQEWKTKYLSLTEKGKTLFNEVVPKQEQFQASQFSKLNQEEKKQLLELLRKIQN</sequence>
<dbReference type="SUPFAM" id="SSF46785">
    <property type="entry name" value="Winged helix' DNA-binding domain"/>
    <property type="match status" value="1"/>
</dbReference>
<evidence type="ECO:0000256" key="1">
    <source>
        <dbReference type="ARBA" id="ARBA00023015"/>
    </source>
</evidence>
<dbReference type="SMART" id="SM00347">
    <property type="entry name" value="HTH_MARR"/>
    <property type="match status" value="1"/>
</dbReference>
<keyword evidence="2" id="KW-0238">DNA-binding</keyword>
<dbReference type="GO" id="GO:0003677">
    <property type="term" value="F:DNA binding"/>
    <property type="evidence" value="ECO:0007669"/>
    <property type="project" value="UniProtKB-KW"/>
</dbReference>
<dbReference type="GO" id="GO:0003700">
    <property type="term" value="F:DNA-binding transcription factor activity"/>
    <property type="evidence" value="ECO:0007669"/>
    <property type="project" value="InterPro"/>
</dbReference>
<dbReference type="EMBL" id="LJJC01000004">
    <property type="protein sequence ID" value="KQL52269.1"/>
    <property type="molecule type" value="Genomic_DNA"/>
</dbReference>
<evidence type="ECO:0000313" key="5">
    <source>
        <dbReference type="EMBL" id="KQL52269.1"/>
    </source>
</evidence>
<evidence type="ECO:0000313" key="6">
    <source>
        <dbReference type="Proteomes" id="UP000051888"/>
    </source>
</evidence>
<dbReference type="PROSITE" id="PS50995">
    <property type="entry name" value="HTH_MARR_2"/>
    <property type="match status" value="1"/>
</dbReference>